<keyword evidence="8" id="KW-1185">Reference proteome</keyword>
<feature type="active site" evidence="5 6">
    <location>
        <position position="283"/>
    </location>
</feature>
<sequence>MKINRDMEVLHTDVGGTYIQNELGQFEKRVDFRSRPEEYDQETRPNVPLGQLYTDEQFPLSVAMGNRYNRDTLEWKRPPEFARKPCLFSKGTARYDIGQGSIGTCWFLASVANVADNRILLQRIIPKDSYPVGTSEYDGIFHCRFWRFGVWDDVFIDDYLPIIYGNQIYSARSNTDPNEMWVPLLEKAFARLYGSYTEVSGGSASDSYMALTGGVPEDINLKELTMEPEQLHTRVRNALSSGAAVTCSTSDEFERQHGLLGSHVYTLNDAVTVRGTRLFRLRNPWGSTEWTGPYSDGSEEWKRIQGYVDAPNRDDGEFYISLDYVLYFFSSLTICNITPDFDRDGSPDSLKYCTCLYGQWQGEETGGFRNKINNPKFQFEVCEQSVQEDGKVPFVVQIIQRTLKRKARKLTIRADLYRVLETESTDLLVLQEEGIPSENNLYQGNTQTSFRFTLRPGKYVCIPSTGREGQEWDFMLRLYSAGPLRDIKKIDSKKMTVMTCSGVGIDKYNHTKCLTGRWTAGSNAGGQISHRTFHINPQIKINVSKNQWMRFQLLTDSEKPTYPIGFMLFKLGNSVAPVDQNWLYRKYDDAVKTTEGRNGSFIMGSLASAKYYLRAGSYLCLLHMDDPNTEKPFALVVRSYSPLRNVETYQMQ</sequence>
<dbReference type="KEGG" id="cvn:111110708"/>
<dbReference type="OrthoDB" id="424753at2759"/>
<dbReference type="InterPro" id="IPR036213">
    <property type="entry name" value="Calpain_III_sf"/>
</dbReference>
<comment type="similarity">
    <text evidence="1">Belongs to the peptidase C2 family.</text>
</comment>
<dbReference type="GO" id="GO:0004198">
    <property type="term" value="F:calcium-dependent cysteine-type endopeptidase activity"/>
    <property type="evidence" value="ECO:0007669"/>
    <property type="project" value="InterPro"/>
</dbReference>
<dbReference type="Proteomes" id="UP000694844">
    <property type="component" value="Chromosome 9"/>
</dbReference>
<dbReference type="Pfam" id="PF00648">
    <property type="entry name" value="Peptidase_C2"/>
    <property type="match status" value="1"/>
</dbReference>
<evidence type="ECO:0000256" key="2">
    <source>
        <dbReference type="ARBA" id="ARBA00022670"/>
    </source>
</evidence>
<dbReference type="SMART" id="SM00230">
    <property type="entry name" value="CysPc"/>
    <property type="match status" value="1"/>
</dbReference>
<evidence type="ECO:0000313" key="8">
    <source>
        <dbReference type="Proteomes" id="UP000694844"/>
    </source>
</evidence>
<dbReference type="InterPro" id="IPR022684">
    <property type="entry name" value="Calpain_cysteine_protease"/>
</dbReference>
<dbReference type="AlphaFoldDB" id="A0A8B8BI09"/>
<dbReference type="Gene3D" id="2.60.120.380">
    <property type="match status" value="2"/>
</dbReference>
<dbReference type="SMART" id="SM00720">
    <property type="entry name" value="calpain_III"/>
    <property type="match status" value="1"/>
</dbReference>
<keyword evidence="2 6" id="KW-0645">Protease</keyword>
<evidence type="ECO:0000259" key="7">
    <source>
        <dbReference type="PROSITE" id="PS50203"/>
    </source>
</evidence>
<dbReference type="GO" id="GO:0006508">
    <property type="term" value="P:proteolysis"/>
    <property type="evidence" value="ECO:0007669"/>
    <property type="project" value="UniProtKB-KW"/>
</dbReference>
<dbReference type="GeneID" id="111110708"/>
<keyword evidence="3 6" id="KW-0378">Hydrolase</keyword>
<dbReference type="InterPro" id="IPR000169">
    <property type="entry name" value="Pept_cys_AS"/>
</dbReference>
<protein>
    <submittedName>
        <fullName evidence="9">Calpain-9-like isoform X1</fullName>
    </submittedName>
</protein>
<evidence type="ECO:0000313" key="9">
    <source>
        <dbReference type="RefSeq" id="XP_022303002.1"/>
    </source>
</evidence>
<evidence type="ECO:0000256" key="1">
    <source>
        <dbReference type="ARBA" id="ARBA00007623"/>
    </source>
</evidence>
<dbReference type="PROSITE" id="PS50203">
    <property type="entry name" value="CALPAIN_CAT"/>
    <property type="match status" value="1"/>
</dbReference>
<evidence type="ECO:0000256" key="5">
    <source>
        <dbReference type="PIRSR" id="PIRSR622684-1"/>
    </source>
</evidence>
<keyword evidence="4 6" id="KW-0788">Thiol protease</keyword>
<dbReference type="InterPro" id="IPR022682">
    <property type="entry name" value="Calpain_domain_III"/>
</dbReference>
<proteinExistence type="inferred from homology"/>
<evidence type="ECO:0000256" key="3">
    <source>
        <dbReference type="ARBA" id="ARBA00022801"/>
    </source>
</evidence>
<dbReference type="SUPFAM" id="SSF54001">
    <property type="entry name" value="Cysteine proteinases"/>
    <property type="match status" value="1"/>
</dbReference>
<dbReference type="PANTHER" id="PTHR10183">
    <property type="entry name" value="CALPAIN"/>
    <property type="match status" value="1"/>
</dbReference>
<evidence type="ECO:0000256" key="4">
    <source>
        <dbReference type="ARBA" id="ARBA00022807"/>
    </source>
</evidence>
<dbReference type="InterPro" id="IPR022683">
    <property type="entry name" value="Calpain_III"/>
</dbReference>
<dbReference type="PRINTS" id="PR00704">
    <property type="entry name" value="CALPAIN"/>
</dbReference>
<name>A0A8B8BI09_CRAVI</name>
<feature type="domain" description="Calpain catalytic" evidence="7">
    <location>
        <begin position="38"/>
        <end position="338"/>
    </location>
</feature>
<dbReference type="InterPro" id="IPR038765">
    <property type="entry name" value="Papain-like_cys_pep_sf"/>
</dbReference>
<evidence type="ECO:0000256" key="6">
    <source>
        <dbReference type="PROSITE-ProRule" id="PRU00239"/>
    </source>
</evidence>
<feature type="active site" evidence="5 6">
    <location>
        <position position="263"/>
    </location>
</feature>
<dbReference type="PANTHER" id="PTHR10183:SF379">
    <property type="entry name" value="CALPAIN-5"/>
    <property type="match status" value="1"/>
</dbReference>
<dbReference type="Pfam" id="PF01067">
    <property type="entry name" value="Calpain_III"/>
    <property type="match status" value="2"/>
</dbReference>
<gene>
    <name evidence="9" type="primary">LOC111110708</name>
</gene>
<reference evidence="9" key="1">
    <citation type="submission" date="2025-08" db="UniProtKB">
        <authorList>
            <consortium name="RefSeq"/>
        </authorList>
    </citation>
    <scope>IDENTIFICATION</scope>
    <source>
        <tissue evidence="9">Whole sample</tissue>
    </source>
</reference>
<accession>A0A8B8BI09</accession>
<dbReference type="CDD" id="cd00044">
    <property type="entry name" value="CysPc"/>
    <property type="match status" value="1"/>
</dbReference>
<organism evidence="8 9">
    <name type="scientific">Crassostrea virginica</name>
    <name type="common">Eastern oyster</name>
    <dbReference type="NCBI Taxonomy" id="6565"/>
    <lineage>
        <taxon>Eukaryota</taxon>
        <taxon>Metazoa</taxon>
        <taxon>Spiralia</taxon>
        <taxon>Lophotrochozoa</taxon>
        <taxon>Mollusca</taxon>
        <taxon>Bivalvia</taxon>
        <taxon>Autobranchia</taxon>
        <taxon>Pteriomorphia</taxon>
        <taxon>Ostreida</taxon>
        <taxon>Ostreoidea</taxon>
        <taxon>Ostreidae</taxon>
        <taxon>Crassostrea</taxon>
    </lineage>
</organism>
<dbReference type="SUPFAM" id="SSF49758">
    <property type="entry name" value="Calpain large subunit, middle domain (domain III)"/>
    <property type="match status" value="2"/>
</dbReference>
<dbReference type="InterPro" id="IPR001300">
    <property type="entry name" value="Peptidase_C2_calpain_cat"/>
</dbReference>
<dbReference type="Gene3D" id="3.90.70.10">
    <property type="entry name" value="Cysteine proteinases"/>
    <property type="match status" value="1"/>
</dbReference>
<dbReference type="PROSITE" id="PS00139">
    <property type="entry name" value="THIOL_PROTEASE_CYS"/>
    <property type="match status" value="1"/>
</dbReference>
<dbReference type="RefSeq" id="XP_022303002.1">
    <property type="nucleotide sequence ID" value="XM_022447294.1"/>
</dbReference>
<feature type="active site" evidence="5 6">
    <location>
        <position position="105"/>
    </location>
</feature>